<evidence type="ECO:0000313" key="5">
    <source>
        <dbReference type="EMBL" id="MBN7821501.1"/>
    </source>
</evidence>
<dbReference type="PROSITE" id="PS51257">
    <property type="entry name" value="PROKAR_LIPOPROTEIN"/>
    <property type="match status" value="1"/>
</dbReference>
<dbReference type="PANTHER" id="PTHR37423">
    <property type="entry name" value="SOLUBLE LYTIC MUREIN TRANSGLYCOSYLASE-RELATED"/>
    <property type="match status" value="1"/>
</dbReference>
<accession>A0ABS3CYN8</accession>
<keyword evidence="6" id="KW-1185">Reference proteome</keyword>
<name>A0ABS3CYN8_9ALTE</name>
<reference evidence="5 6" key="1">
    <citation type="submission" date="2021-03" db="EMBL/GenBank/DDBJ databases">
        <title>novel species isolated from a fishpond in China.</title>
        <authorList>
            <person name="Lu H."/>
            <person name="Cai Z."/>
        </authorList>
    </citation>
    <scope>NUCLEOTIDE SEQUENCE [LARGE SCALE GENOMIC DNA]</scope>
    <source>
        <strain evidence="5 6">Y57</strain>
    </source>
</reference>
<organism evidence="5 6">
    <name type="scientific">Bowmanella yangjiangensis</name>
    <dbReference type="NCBI Taxonomy" id="2811230"/>
    <lineage>
        <taxon>Bacteria</taxon>
        <taxon>Pseudomonadati</taxon>
        <taxon>Pseudomonadota</taxon>
        <taxon>Gammaproteobacteria</taxon>
        <taxon>Alteromonadales</taxon>
        <taxon>Alteromonadaceae</taxon>
        <taxon>Bowmanella</taxon>
    </lineage>
</organism>
<feature type="domain" description="Murein transglycosylase-C N-terminal" evidence="4">
    <location>
        <begin position="84"/>
        <end position="247"/>
    </location>
</feature>
<dbReference type="InterPro" id="IPR024570">
    <property type="entry name" value="Murein_transglycosylaseC_N"/>
</dbReference>
<dbReference type="Pfam" id="PF11873">
    <property type="entry name" value="Mltc_N"/>
    <property type="match status" value="1"/>
</dbReference>
<sequence length="418" mass="46651">MKFVKICLLGPLSLMLVSCQSTFEGSVKEVSKVMSAVKSSTVRTVTDIAASDSPGKALQDNLGQRAERYKDDPEAILRDLDQVKTDFKRLLALFHSNVGQQWGKAELRVATQKQYVKYTQNYLSRAIVDFDKGEILVETLDQTEADKSLLNAIVTTLLTPDDPRAVDLFSDKTVTLSSAHSPYLAGLVVDAQGKMVDNADSAEQFANYLLHNKRQQRELTLDDGTVRQATYVQFGLINNFSHEQARKYSPLVARYAEKYQISANLIYAMIRAESNFNPFAVSAVPAYGLMQLVPSSGGRDAYKLAHGKDNMPSKDFLFNAGNNIELGAAYLHILTYQHLAQVQNQVSREYCVISAYNTGAGNVFKAFGGKRQAALQQINSQTPTQVYETLRRELPYEETRHYLGKVVDYRKQFIAPGK</sequence>
<evidence type="ECO:0000259" key="4">
    <source>
        <dbReference type="Pfam" id="PF11873"/>
    </source>
</evidence>
<gene>
    <name evidence="5" type="ORF">J0A65_16650</name>
</gene>
<evidence type="ECO:0000313" key="6">
    <source>
        <dbReference type="Proteomes" id="UP000663992"/>
    </source>
</evidence>
<dbReference type="PANTHER" id="PTHR37423:SF2">
    <property type="entry name" value="MEMBRANE-BOUND LYTIC MUREIN TRANSGLYCOSYLASE C"/>
    <property type="match status" value="1"/>
</dbReference>
<dbReference type="InterPro" id="IPR000189">
    <property type="entry name" value="Transglyc_AS"/>
</dbReference>
<evidence type="ECO:0000256" key="1">
    <source>
        <dbReference type="ARBA" id="ARBA00007734"/>
    </source>
</evidence>
<protein>
    <submittedName>
        <fullName evidence="5">DUF3393 domain-containing protein</fullName>
    </submittedName>
</protein>
<evidence type="ECO:0000256" key="2">
    <source>
        <dbReference type="SAM" id="SignalP"/>
    </source>
</evidence>
<evidence type="ECO:0000259" key="3">
    <source>
        <dbReference type="Pfam" id="PF01464"/>
    </source>
</evidence>
<dbReference type="Pfam" id="PF01464">
    <property type="entry name" value="SLT"/>
    <property type="match status" value="1"/>
</dbReference>
<comment type="caution">
    <text evidence="5">The sequence shown here is derived from an EMBL/GenBank/DDBJ whole genome shotgun (WGS) entry which is preliminary data.</text>
</comment>
<dbReference type="Gene3D" id="1.10.530.10">
    <property type="match status" value="1"/>
</dbReference>
<dbReference type="InterPro" id="IPR008258">
    <property type="entry name" value="Transglycosylase_SLT_dom_1"/>
</dbReference>
<proteinExistence type="inferred from homology"/>
<dbReference type="InterPro" id="IPR023346">
    <property type="entry name" value="Lysozyme-like_dom_sf"/>
</dbReference>
<dbReference type="Proteomes" id="UP000663992">
    <property type="component" value="Unassembled WGS sequence"/>
</dbReference>
<comment type="similarity">
    <text evidence="1">Belongs to the transglycosylase Slt family.</text>
</comment>
<feature type="signal peptide" evidence="2">
    <location>
        <begin position="1"/>
        <end position="23"/>
    </location>
</feature>
<dbReference type="SUPFAM" id="SSF53955">
    <property type="entry name" value="Lysozyme-like"/>
    <property type="match status" value="1"/>
</dbReference>
<dbReference type="PROSITE" id="PS00922">
    <property type="entry name" value="TRANSGLYCOSYLASE"/>
    <property type="match status" value="1"/>
</dbReference>
<dbReference type="CDD" id="cd16893">
    <property type="entry name" value="LT_MltC_MltE"/>
    <property type="match status" value="1"/>
</dbReference>
<keyword evidence="2" id="KW-0732">Signal</keyword>
<dbReference type="RefSeq" id="WP_206595449.1">
    <property type="nucleotide sequence ID" value="NZ_JAFKCS010000019.1"/>
</dbReference>
<feature type="domain" description="Transglycosylase SLT" evidence="3">
    <location>
        <begin position="252"/>
        <end position="374"/>
    </location>
</feature>
<feature type="chain" id="PRO_5046193589" evidence="2">
    <location>
        <begin position="24"/>
        <end position="418"/>
    </location>
</feature>
<dbReference type="EMBL" id="JAFKCS010000019">
    <property type="protein sequence ID" value="MBN7821501.1"/>
    <property type="molecule type" value="Genomic_DNA"/>
</dbReference>